<proteinExistence type="predicted"/>
<dbReference type="AlphaFoldDB" id="A0AAD6VKR1"/>
<name>A0AAD6VKR1_9AGAR</name>
<evidence type="ECO:0000313" key="4">
    <source>
        <dbReference type="Proteomes" id="UP001219525"/>
    </source>
</evidence>
<protein>
    <submittedName>
        <fullName evidence="3">Uncharacterized protein</fullName>
    </submittedName>
</protein>
<sequence length="248" mass="26854">MHASWRPALACRALVLLPALVLDPEVGTPAGSATPDTAPDAPANGVWHMASDVVRGVPYAGSAERARHVVVLTPLTENMPGGSDEARRHHERGWAACPCWSAAFRAHTLIDVDILATRNSAQAQQTPDRASAPARPASTPRGVLRESICETAVRVAQNPWIVNNYADLVEFSAERSGVKGREWALGGSSRLATARYLEQYRGALLAMSLCPEDPAYMIQGLVEGMADRREEADIRKEAPQPRTEFLTQ</sequence>
<evidence type="ECO:0000256" key="2">
    <source>
        <dbReference type="SAM" id="SignalP"/>
    </source>
</evidence>
<comment type="caution">
    <text evidence="3">The sequence shown here is derived from an EMBL/GenBank/DDBJ whole genome shotgun (WGS) entry which is preliminary data.</text>
</comment>
<dbReference type="EMBL" id="JARJCW010000016">
    <property type="protein sequence ID" value="KAJ7215856.1"/>
    <property type="molecule type" value="Genomic_DNA"/>
</dbReference>
<reference evidence="3" key="1">
    <citation type="submission" date="2023-03" db="EMBL/GenBank/DDBJ databases">
        <title>Massive genome expansion in bonnet fungi (Mycena s.s.) driven by repeated elements and novel gene families across ecological guilds.</title>
        <authorList>
            <consortium name="Lawrence Berkeley National Laboratory"/>
            <person name="Harder C.B."/>
            <person name="Miyauchi S."/>
            <person name="Viragh M."/>
            <person name="Kuo A."/>
            <person name="Thoen E."/>
            <person name="Andreopoulos B."/>
            <person name="Lu D."/>
            <person name="Skrede I."/>
            <person name="Drula E."/>
            <person name="Henrissat B."/>
            <person name="Morin E."/>
            <person name="Kohler A."/>
            <person name="Barry K."/>
            <person name="LaButti K."/>
            <person name="Morin E."/>
            <person name="Salamov A."/>
            <person name="Lipzen A."/>
            <person name="Mereny Z."/>
            <person name="Hegedus B."/>
            <person name="Baldrian P."/>
            <person name="Stursova M."/>
            <person name="Weitz H."/>
            <person name="Taylor A."/>
            <person name="Grigoriev I.V."/>
            <person name="Nagy L.G."/>
            <person name="Martin F."/>
            <person name="Kauserud H."/>
        </authorList>
    </citation>
    <scope>NUCLEOTIDE SEQUENCE</scope>
    <source>
        <strain evidence="3">9144</strain>
    </source>
</reference>
<feature type="signal peptide" evidence="2">
    <location>
        <begin position="1"/>
        <end position="23"/>
    </location>
</feature>
<evidence type="ECO:0000313" key="3">
    <source>
        <dbReference type="EMBL" id="KAJ7215856.1"/>
    </source>
</evidence>
<accession>A0AAD6VKR1</accession>
<organism evidence="3 4">
    <name type="scientific">Mycena pura</name>
    <dbReference type="NCBI Taxonomy" id="153505"/>
    <lineage>
        <taxon>Eukaryota</taxon>
        <taxon>Fungi</taxon>
        <taxon>Dikarya</taxon>
        <taxon>Basidiomycota</taxon>
        <taxon>Agaricomycotina</taxon>
        <taxon>Agaricomycetes</taxon>
        <taxon>Agaricomycetidae</taxon>
        <taxon>Agaricales</taxon>
        <taxon>Marasmiineae</taxon>
        <taxon>Mycenaceae</taxon>
        <taxon>Mycena</taxon>
    </lineage>
</organism>
<dbReference type="Proteomes" id="UP001219525">
    <property type="component" value="Unassembled WGS sequence"/>
</dbReference>
<evidence type="ECO:0000256" key="1">
    <source>
        <dbReference type="SAM" id="MobiDB-lite"/>
    </source>
</evidence>
<keyword evidence="2" id="KW-0732">Signal</keyword>
<feature type="chain" id="PRO_5042234310" evidence="2">
    <location>
        <begin position="24"/>
        <end position="248"/>
    </location>
</feature>
<feature type="region of interest" description="Disordered" evidence="1">
    <location>
        <begin position="120"/>
        <end position="141"/>
    </location>
</feature>
<feature type="compositionally biased region" description="Low complexity" evidence="1">
    <location>
        <begin position="126"/>
        <end position="141"/>
    </location>
</feature>
<keyword evidence="4" id="KW-1185">Reference proteome</keyword>
<gene>
    <name evidence="3" type="ORF">GGX14DRAFT_391536</name>
</gene>